<dbReference type="Gene3D" id="6.10.140.2030">
    <property type="match status" value="1"/>
</dbReference>
<organism evidence="3 4">
    <name type="scientific">Anguilla anguilla</name>
    <name type="common">European freshwater eel</name>
    <name type="synonym">Muraena anguilla</name>
    <dbReference type="NCBI Taxonomy" id="7936"/>
    <lineage>
        <taxon>Eukaryota</taxon>
        <taxon>Metazoa</taxon>
        <taxon>Chordata</taxon>
        <taxon>Craniata</taxon>
        <taxon>Vertebrata</taxon>
        <taxon>Euteleostomi</taxon>
        <taxon>Actinopterygii</taxon>
        <taxon>Neopterygii</taxon>
        <taxon>Teleostei</taxon>
        <taxon>Anguilliformes</taxon>
        <taxon>Anguillidae</taxon>
        <taxon>Anguilla</taxon>
    </lineage>
</organism>
<feature type="region of interest" description="Disordered" evidence="1">
    <location>
        <begin position="81"/>
        <end position="100"/>
    </location>
</feature>
<dbReference type="Proteomes" id="UP001044222">
    <property type="component" value="Chromosome 7"/>
</dbReference>
<evidence type="ECO:0000313" key="4">
    <source>
        <dbReference type="Proteomes" id="UP001044222"/>
    </source>
</evidence>
<evidence type="ECO:0000256" key="1">
    <source>
        <dbReference type="SAM" id="MobiDB-lite"/>
    </source>
</evidence>
<dbReference type="EMBL" id="JAFIRN010000007">
    <property type="protein sequence ID" value="KAG5845696.1"/>
    <property type="molecule type" value="Genomic_DNA"/>
</dbReference>
<name>A0A9D3RY30_ANGAN</name>
<dbReference type="InterPro" id="IPR031953">
    <property type="entry name" value="mRNA_decap_C"/>
</dbReference>
<evidence type="ECO:0000259" key="2">
    <source>
        <dbReference type="Pfam" id="PF16741"/>
    </source>
</evidence>
<reference evidence="3" key="1">
    <citation type="submission" date="2021-01" db="EMBL/GenBank/DDBJ databases">
        <title>A chromosome-scale assembly of European eel, Anguilla anguilla.</title>
        <authorList>
            <person name="Henkel C."/>
            <person name="Jong-Raadsen S.A."/>
            <person name="Dufour S."/>
            <person name="Weltzien F.-A."/>
            <person name="Palstra A.P."/>
            <person name="Pelster B."/>
            <person name="Spaink H.P."/>
            <person name="Van Den Thillart G.E."/>
            <person name="Jansen H."/>
            <person name="Zahm M."/>
            <person name="Klopp C."/>
            <person name="Cedric C."/>
            <person name="Louis A."/>
            <person name="Berthelot C."/>
            <person name="Parey E."/>
            <person name="Roest Crollius H."/>
            <person name="Montfort J."/>
            <person name="Robinson-Rechavi M."/>
            <person name="Bucao C."/>
            <person name="Bouchez O."/>
            <person name="Gislard M."/>
            <person name="Lluch J."/>
            <person name="Milhes M."/>
            <person name="Lampietro C."/>
            <person name="Lopez Roques C."/>
            <person name="Donnadieu C."/>
            <person name="Braasch I."/>
            <person name="Desvignes T."/>
            <person name="Postlethwait J."/>
            <person name="Bobe J."/>
            <person name="Guiguen Y."/>
            <person name="Dirks R."/>
        </authorList>
    </citation>
    <scope>NUCLEOTIDE SEQUENCE</scope>
    <source>
        <strain evidence="3">Tag_6206</strain>
        <tissue evidence="3">Liver</tissue>
    </source>
</reference>
<dbReference type="Pfam" id="PF16741">
    <property type="entry name" value="mRNA_decap_C"/>
    <property type="match status" value="1"/>
</dbReference>
<comment type="caution">
    <text evidence="3">The sequence shown here is derived from an EMBL/GenBank/DDBJ whole genome shotgun (WGS) entry which is preliminary data.</text>
</comment>
<proteinExistence type="predicted"/>
<feature type="domain" description="mRNA-decapping enzyme C-terminal" evidence="2">
    <location>
        <begin position="100"/>
        <end position="141"/>
    </location>
</feature>
<dbReference type="AlphaFoldDB" id="A0A9D3RY30"/>
<keyword evidence="4" id="KW-1185">Reference proteome</keyword>
<sequence>MPALQPHPQAMPTLQPHPHPQSLPAMPLDGWTDKPSGPMVSEKPNPLFQGISPQRIPVTTSPTLLMSPMVFAQSKSAKAGIACSPTPVPPMPPQAPEDPRTLTKSQLQATLLHLIQTDAAFLDTIYKAYICSFSKDTVTKKL</sequence>
<feature type="compositionally biased region" description="Pro residues" evidence="1">
    <location>
        <begin position="86"/>
        <end position="96"/>
    </location>
</feature>
<gene>
    <name evidence="3" type="ORF">ANANG_G00142000</name>
</gene>
<protein>
    <recommendedName>
        <fullName evidence="2">mRNA-decapping enzyme C-terminal domain-containing protein</fullName>
    </recommendedName>
</protein>
<feature type="region of interest" description="Disordered" evidence="1">
    <location>
        <begin position="1"/>
        <end position="54"/>
    </location>
</feature>
<evidence type="ECO:0000313" key="3">
    <source>
        <dbReference type="EMBL" id="KAG5845696.1"/>
    </source>
</evidence>
<accession>A0A9D3RY30</accession>